<dbReference type="OMA" id="MGLNKYF"/>
<dbReference type="InterPro" id="IPR023214">
    <property type="entry name" value="HAD_sf"/>
</dbReference>
<keyword evidence="2" id="KW-1185">Reference proteome</keyword>
<dbReference type="EnsemblPlants" id="Kaladp0064s0144.1.v1.1">
    <property type="protein sequence ID" value="Kaladp0064s0144.1.v1.1"/>
    <property type="gene ID" value="Kaladp0064s0144.v1.1"/>
</dbReference>
<dbReference type="PANTHER" id="PTHR47858">
    <property type="entry name" value="HALOACID DEHALOGENASE-LIKE HYDROLASE (HAD) SUPERFAMILY PROTEIN"/>
    <property type="match status" value="1"/>
</dbReference>
<reference evidence="1" key="1">
    <citation type="submission" date="2021-01" db="UniProtKB">
        <authorList>
            <consortium name="EnsemblPlants"/>
        </authorList>
    </citation>
    <scope>IDENTIFICATION</scope>
</reference>
<dbReference type="Pfam" id="PF13419">
    <property type="entry name" value="HAD_2"/>
    <property type="match status" value="1"/>
</dbReference>
<dbReference type="Gene3D" id="3.40.50.1000">
    <property type="entry name" value="HAD superfamily/HAD-like"/>
    <property type="match status" value="1"/>
</dbReference>
<dbReference type="PANTHER" id="PTHR47858:SF2">
    <property type="entry name" value="HALOACID DEHALOGENASE-LIKE HYDROLASE (HAD) SUPERFAMILY PROTEIN"/>
    <property type="match status" value="1"/>
</dbReference>
<dbReference type="InterPro" id="IPR023198">
    <property type="entry name" value="PGP-like_dom2"/>
</dbReference>
<evidence type="ECO:0008006" key="3">
    <source>
        <dbReference type="Google" id="ProtNLM"/>
    </source>
</evidence>
<dbReference type="AlphaFoldDB" id="A0A7N0UFB3"/>
<dbReference type="InterPro" id="IPR041492">
    <property type="entry name" value="HAD_2"/>
</dbReference>
<evidence type="ECO:0000313" key="1">
    <source>
        <dbReference type="EnsemblPlants" id="Kaladp0064s0144.1.v1.1"/>
    </source>
</evidence>
<protein>
    <recommendedName>
        <fullName evidence="3">Haloacid dehalogenase-like hydrolase superfamily protein</fullName>
    </recommendedName>
</protein>
<name>A0A7N0UFB3_KALFE</name>
<proteinExistence type="predicted"/>
<evidence type="ECO:0000313" key="2">
    <source>
        <dbReference type="Proteomes" id="UP000594263"/>
    </source>
</evidence>
<dbReference type="Proteomes" id="UP000594263">
    <property type="component" value="Unplaced"/>
</dbReference>
<dbReference type="Gramene" id="Kaladp0064s0144.1.v1.1">
    <property type="protein sequence ID" value="Kaladp0064s0144.1.v1.1"/>
    <property type="gene ID" value="Kaladp0064s0144.v1.1"/>
</dbReference>
<dbReference type="CDD" id="cd07505">
    <property type="entry name" value="HAD_BPGM-like"/>
    <property type="match status" value="1"/>
</dbReference>
<accession>A0A7N0UFB3</accession>
<sequence length="352" mass="39694">MLRMNCPASYLLPHRPLSARFHSSAFTAPKLKPGQVVRTRLLVVRGSVRSDDEPGFPNKLFMQEAIGAEYGEGFETFRQDGPLKVDVDFLNEKLQEGFLQRIRYAMKPDEAYGLIFSWDNVVADTRSQKLSAWTKLASEEGIEIPALHNAQKMILQAGADQILLKLLGRKECELDRLKLRLSQLYYENLLELSKPIDGLPEWLDAVSTARIPCGIVSCLDRRSMMTALEKMGLHKYFQVFVTEEDGMESMAHKFLSASMKLDRKPSKCVVFEDDPRGITAAHNCTMMGVALIGAYPAYELVQADLAVASFSELSVINLRRLFAHKGTGFMELQKQIIGKSPRKRKLTIDTIF</sequence>
<organism evidence="1 2">
    <name type="scientific">Kalanchoe fedtschenkoi</name>
    <name type="common">Lavender scallops</name>
    <name type="synonym">South American air plant</name>
    <dbReference type="NCBI Taxonomy" id="63787"/>
    <lineage>
        <taxon>Eukaryota</taxon>
        <taxon>Viridiplantae</taxon>
        <taxon>Streptophyta</taxon>
        <taxon>Embryophyta</taxon>
        <taxon>Tracheophyta</taxon>
        <taxon>Spermatophyta</taxon>
        <taxon>Magnoliopsida</taxon>
        <taxon>eudicotyledons</taxon>
        <taxon>Gunneridae</taxon>
        <taxon>Pentapetalae</taxon>
        <taxon>Saxifragales</taxon>
        <taxon>Crassulaceae</taxon>
        <taxon>Kalanchoe</taxon>
    </lineage>
</organism>
<dbReference type="InterPro" id="IPR036412">
    <property type="entry name" value="HAD-like_sf"/>
</dbReference>
<dbReference type="Gene3D" id="1.10.150.240">
    <property type="entry name" value="Putative phosphatase, domain 2"/>
    <property type="match status" value="1"/>
</dbReference>
<dbReference type="SUPFAM" id="SSF56784">
    <property type="entry name" value="HAD-like"/>
    <property type="match status" value="1"/>
</dbReference>